<dbReference type="Gene3D" id="3.40.50.150">
    <property type="entry name" value="Vaccinia Virus protein VP39"/>
    <property type="match status" value="1"/>
</dbReference>
<dbReference type="SUPFAM" id="SSF53335">
    <property type="entry name" value="S-adenosyl-L-methionine-dependent methyltransferases"/>
    <property type="match status" value="1"/>
</dbReference>
<dbReference type="Proteomes" id="UP000318578">
    <property type="component" value="Unassembled WGS sequence"/>
</dbReference>
<dbReference type="CDD" id="cd02440">
    <property type="entry name" value="AdoMet_MTases"/>
    <property type="match status" value="1"/>
</dbReference>
<comment type="caution">
    <text evidence="1">The sequence shown here is derived from an EMBL/GenBank/DDBJ whole genome shotgun (WGS) entry which is preliminary data.</text>
</comment>
<keyword evidence="1" id="KW-0808">Transferase</keyword>
<keyword evidence="2" id="KW-1185">Reference proteome</keyword>
<name>A0A558ADT4_9PSEU</name>
<protein>
    <submittedName>
        <fullName evidence="1">Methyltransferase domain-containing protein</fullName>
    </submittedName>
</protein>
<accession>A0A558ADT4</accession>
<proteinExistence type="predicted"/>
<gene>
    <name evidence="1" type="ORF">FNH06_13575</name>
</gene>
<organism evidence="1 2">
    <name type="scientific">Amycolatopsis acidiphila</name>
    <dbReference type="NCBI Taxonomy" id="715473"/>
    <lineage>
        <taxon>Bacteria</taxon>
        <taxon>Bacillati</taxon>
        <taxon>Actinomycetota</taxon>
        <taxon>Actinomycetes</taxon>
        <taxon>Pseudonocardiales</taxon>
        <taxon>Pseudonocardiaceae</taxon>
        <taxon>Amycolatopsis</taxon>
    </lineage>
</organism>
<dbReference type="OrthoDB" id="3469983at2"/>
<dbReference type="GO" id="GO:0032259">
    <property type="term" value="P:methylation"/>
    <property type="evidence" value="ECO:0007669"/>
    <property type="project" value="UniProtKB-KW"/>
</dbReference>
<dbReference type="Pfam" id="PF13489">
    <property type="entry name" value="Methyltransf_23"/>
    <property type="match status" value="1"/>
</dbReference>
<dbReference type="GO" id="GO:0008168">
    <property type="term" value="F:methyltransferase activity"/>
    <property type="evidence" value="ECO:0007669"/>
    <property type="project" value="UniProtKB-KW"/>
</dbReference>
<sequence length="265" mass="28887">MVAVSEYLLDNRARQARDRFGALSALFDRVTDQHFEAIGVAAGWRCWEVGAGGPAVPRLLAERVHRGGTPGTVLATDIEIGWLGEMPAGVEVRQHDVVHDEVPGAGFDLVHARLVLVHLPERETVLRRLAGTLRPGGWLFVEDVETALQPVAFLDPHADVEFLGNRIRADFVALLEQRGADMTFGRKLPRLLRWCGLVDVTADGRITLAHPGGADLERANIDQVRAGLVGQGHVTAEEVDTYLSALDRLTPAGPPLISVYGRRPE</sequence>
<dbReference type="InterPro" id="IPR029063">
    <property type="entry name" value="SAM-dependent_MTases_sf"/>
</dbReference>
<evidence type="ECO:0000313" key="2">
    <source>
        <dbReference type="Proteomes" id="UP000318578"/>
    </source>
</evidence>
<evidence type="ECO:0000313" key="1">
    <source>
        <dbReference type="EMBL" id="TVT22416.1"/>
    </source>
</evidence>
<dbReference type="EMBL" id="VJZA01000018">
    <property type="protein sequence ID" value="TVT22416.1"/>
    <property type="molecule type" value="Genomic_DNA"/>
</dbReference>
<reference evidence="1 2" key="1">
    <citation type="submission" date="2019-07" db="EMBL/GenBank/DDBJ databases">
        <title>New species of Amycolatopsis and Streptomyces.</title>
        <authorList>
            <person name="Duangmal K."/>
            <person name="Teo W.F.A."/>
            <person name="Lipun K."/>
        </authorList>
    </citation>
    <scope>NUCLEOTIDE SEQUENCE [LARGE SCALE GENOMIC DNA]</scope>
    <source>
        <strain evidence="1 2">JCM 30562</strain>
    </source>
</reference>
<dbReference type="AlphaFoldDB" id="A0A558ADT4"/>
<keyword evidence="1" id="KW-0489">Methyltransferase</keyword>